<dbReference type="InterPro" id="IPR036388">
    <property type="entry name" value="WH-like_DNA-bd_sf"/>
</dbReference>
<evidence type="ECO:0000313" key="2">
    <source>
        <dbReference type="EMBL" id="MBW7476970.1"/>
    </source>
</evidence>
<protein>
    <submittedName>
        <fullName evidence="2">PadR family transcriptional regulator</fullName>
    </submittedName>
</protein>
<keyword evidence="3" id="KW-1185">Reference proteome</keyword>
<evidence type="ECO:0000259" key="1">
    <source>
        <dbReference type="Pfam" id="PF03551"/>
    </source>
</evidence>
<name>A0ABS7DAT2_9BACL</name>
<dbReference type="InterPro" id="IPR005149">
    <property type="entry name" value="Tscrpt_reg_PadR_N"/>
</dbReference>
<dbReference type="Proteomes" id="UP000812277">
    <property type="component" value="Unassembled WGS sequence"/>
</dbReference>
<comment type="caution">
    <text evidence="2">The sequence shown here is derived from an EMBL/GenBank/DDBJ whole genome shotgun (WGS) entry which is preliminary data.</text>
</comment>
<reference evidence="2 3" key="1">
    <citation type="submission" date="2021-07" db="EMBL/GenBank/DDBJ databases">
        <title>Paenibacillus radiodurans sp. nov., isolated from the southeastern edge of Tengger Desert.</title>
        <authorList>
            <person name="Zhang G."/>
        </authorList>
    </citation>
    <scope>NUCLEOTIDE SEQUENCE [LARGE SCALE GENOMIC DNA]</scope>
    <source>
        <strain evidence="2 3">DT7-4</strain>
    </source>
</reference>
<feature type="domain" description="Transcription regulator PadR N-terminal" evidence="1">
    <location>
        <begin position="16"/>
        <end position="89"/>
    </location>
</feature>
<gene>
    <name evidence="2" type="ORF">K0T92_19820</name>
</gene>
<dbReference type="InterPro" id="IPR036390">
    <property type="entry name" value="WH_DNA-bd_sf"/>
</dbReference>
<dbReference type="PANTHER" id="PTHR43252">
    <property type="entry name" value="TRANSCRIPTIONAL REGULATOR YQJI"/>
    <property type="match status" value="1"/>
</dbReference>
<dbReference type="EMBL" id="JAHZIJ010000018">
    <property type="protein sequence ID" value="MBW7476970.1"/>
    <property type="molecule type" value="Genomic_DNA"/>
</dbReference>
<proteinExistence type="predicted"/>
<dbReference type="PANTHER" id="PTHR43252:SF7">
    <property type="entry name" value="TRANSCRIPTIONAL REGULATOR YQJI"/>
    <property type="match status" value="1"/>
</dbReference>
<dbReference type="Pfam" id="PF03551">
    <property type="entry name" value="PadR"/>
    <property type="match status" value="1"/>
</dbReference>
<dbReference type="Gene3D" id="1.10.10.10">
    <property type="entry name" value="Winged helix-like DNA-binding domain superfamily/Winged helix DNA-binding domain"/>
    <property type="match status" value="1"/>
</dbReference>
<dbReference type="RefSeq" id="WP_219874217.1">
    <property type="nucleotide sequence ID" value="NZ_JAHZIJ010000018.1"/>
</dbReference>
<evidence type="ECO:0000313" key="3">
    <source>
        <dbReference type="Proteomes" id="UP000812277"/>
    </source>
</evidence>
<dbReference type="SUPFAM" id="SSF46785">
    <property type="entry name" value="Winged helix' DNA-binding domain"/>
    <property type="match status" value="1"/>
</dbReference>
<accession>A0ABS7DAT2</accession>
<organism evidence="2 3">
    <name type="scientific">Paenibacillus oenotherae</name>
    <dbReference type="NCBI Taxonomy" id="1435645"/>
    <lineage>
        <taxon>Bacteria</taxon>
        <taxon>Bacillati</taxon>
        <taxon>Bacillota</taxon>
        <taxon>Bacilli</taxon>
        <taxon>Bacillales</taxon>
        <taxon>Paenibacillaceae</taxon>
        <taxon>Paenibacillus</taxon>
    </lineage>
</organism>
<sequence length="110" mass="12879">MKVNKELLKGSTVIMILTLLDRKEMYGYEMIKEIECQSEGVFSLKEGTLYPILHMLEAERWVEASWSEHEGRKRKYYTITDAGRGQLKEKKQEWNLFRGALERVIGEGHA</sequence>